<keyword evidence="1" id="KW-1133">Transmembrane helix</keyword>
<gene>
    <name evidence="3" type="ORF">HDA41_006299</name>
</gene>
<keyword evidence="4" id="KW-1185">Reference proteome</keyword>
<feature type="domain" description="DUF418" evidence="2">
    <location>
        <begin position="184"/>
        <end position="349"/>
    </location>
</feature>
<comment type="caution">
    <text evidence="3">The sequence shown here is derived from an EMBL/GenBank/DDBJ whole genome shotgun (WGS) entry which is preliminary data.</text>
</comment>
<evidence type="ECO:0000256" key="1">
    <source>
        <dbReference type="SAM" id="Phobius"/>
    </source>
</evidence>
<accession>A0A7W9H9U8</accession>
<feature type="transmembrane region" description="Helical" evidence="1">
    <location>
        <begin position="282"/>
        <end position="301"/>
    </location>
</feature>
<feature type="transmembrane region" description="Helical" evidence="1">
    <location>
        <begin position="75"/>
        <end position="102"/>
    </location>
</feature>
<proteinExistence type="predicted"/>
<reference evidence="3 4" key="1">
    <citation type="submission" date="2020-08" db="EMBL/GenBank/DDBJ databases">
        <title>Sequencing the genomes of 1000 actinobacteria strains.</title>
        <authorList>
            <person name="Klenk H.-P."/>
        </authorList>
    </citation>
    <scope>NUCLEOTIDE SEQUENCE [LARGE SCALE GENOMIC DNA]</scope>
    <source>
        <strain evidence="3 4">DSM 40084</strain>
    </source>
</reference>
<dbReference type="EMBL" id="JACHNE010000001">
    <property type="protein sequence ID" value="MBB5798335.1"/>
    <property type="molecule type" value="Genomic_DNA"/>
</dbReference>
<dbReference type="InterPro" id="IPR007349">
    <property type="entry name" value="DUF418"/>
</dbReference>
<dbReference type="AlphaFoldDB" id="A0A7W9H9U8"/>
<feature type="transmembrane region" description="Helical" evidence="1">
    <location>
        <begin position="238"/>
        <end position="261"/>
    </location>
</feature>
<keyword evidence="1" id="KW-0812">Transmembrane</keyword>
<feature type="transmembrane region" description="Helical" evidence="1">
    <location>
        <begin position="307"/>
        <end position="327"/>
    </location>
</feature>
<keyword evidence="1" id="KW-0472">Membrane</keyword>
<evidence type="ECO:0000313" key="4">
    <source>
        <dbReference type="Proteomes" id="UP000590647"/>
    </source>
</evidence>
<dbReference type="Pfam" id="PF04235">
    <property type="entry name" value="DUF418"/>
    <property type="match status" value="1"/>
</dbReference>
<organism evidence="3 4">
    <name type="scientific">Streptomyces caelestis</name>
    <dbReference type="NCBI Taxonomy" id="36816"/>
    <lineage>
        <taxon>Bacteria</taxon>
        <taxon>Bacillati</taxon>
        <taxon>Actinomycetota</taxon>
        <taxon>Actinomycetes</taxon>
        <taxon>Kitasatosporales</taxon>
        <taxon>Streptomycetaceae</taxon>
        <taxon>Streptomyces</taxon>
    </lineage>
</organism>
<dbReference type="PANTHER" id="PTHR30590">
    <property type="entry name" value="INNER MEMBRANE PROTEIN"/>
    <property type="match status" value="1"/>
</dbReference>
<dbReference type="PANTHER" id="PTHR30590:SF2">
    <property type="entry name" value="INNER MEMBRANE PROTEIN"/>
    <property type="match status" value="1"/>
</dbReference>
<evidence type="ECO:0000313" key="3">
    <source>
        <dbReference type="EMBL" id="MBB5798335.1"/>
    </source>
</evidence>
<feature type="transmembrane region" description="Helical" evidence="1">
    <location>
        <begin position="163"/>
        <end position="183"/>
    </location>
</feature>
<feature type="transmembrane region" description="Helical" evidence="1">
    <location>
        <begin position="204"/>
        <end position="226"/>
    </location>
</feature>
<dbReference type="InterPro" id="IPR052529">
    <property type="entry name" value="Bact_Transport_Assoc"/>
</dbReference>
<evidence type="ECO:0000259" key="2">
    <source>
        <dbReference type="Pfam" id="PF04235"/>
    </source>
</evidence>
<feature type="transmembrane region" description="Helical" evidence="1">
    <location>
        <begin position="114"/>
        <end position="136"/>
    </location>
</feature>
<dbReference type="Proteomes" id="UP000590647">
    <property type="component" value="Unassembled WGS sequence"/>
</dbReference>
<sequence length="361" mass="38362">MYVQADDYLPLGYPTEGGLLDRAVAGVVTVMGDTRGYPMFAALFGYGVAQIHRRQQAAGREWHDIRRLLRQRGRWLVVFGGCHAVLLYSGDILAAYGLIALLFAGMLRFRDRSLLVAAGVLCLISTTLFSLIAASAGMDGGASTVVSTTENPLRDALNRATGWPGSTLMLVFISVGPFLLGVWAARRRVLEEPGRHQRFLRNTAAIGIGAAIAGGLPLALITSLVWTDPSQATLGLAGVLHMAGGVGGGLGYAALIGLLAVRVGEQRGPLVTALSACGQRSMTCYLLQSVAWLGLFAPYTLNLGRHLGVAGTVLVGVIVWACSVLIADVLRRKNRRGPAETALRRLTYGPSRERSPVQKAS</sequence>
<name>A0A7W9H9U8_9ACTN</name>
<protein>
    <submittedName>
        <fullName evidence="3">Putative membrane protein YeiB</fullName>
    </submittedName>
</protein>